<protein>
    <submittedName>
        <fullName evidence="1">Uncharacterized protein</fullName>
    </submittedName>
</protein>
<evidence type="ECO:0000313" key="2">
    <source>
        <dbReference type="Proteomes" id="UP000076503"/>
    </source>
</evidence>
<dbReference type="PATRIC" id="fig|1365251.3.peg.5173"/>
<evidence type="ECO:0000313" key="1">
    <source>
        <dbReference type="EMBL" id="KZN44654.1"/>
    </source>
</evidence>
<dbReference type="EMBL" id="AUXZ01000140">
    <property type="protein sequence ID" value="KZN44654.1"/>
    <property type="molecule type" value="Genomic_DNA"/>
</dbReference>
<dbReference type="AlphaFoldDB" id="A0A166ZTP9"/>
<dbReference type="Proteomes" id="UP000076503">
    <property type="component" value="Unassembled WGS sequence"/>
</dbReference>
<dbReference type="OrthoDB" id="6401881at2"/>
<proteinExistence type="predicted"/>
<reference evidence="1 2" key="1">
    <citation type="submission" date="2013-07" db="EMBL/GenBank/DDBJ databases">
        <title>Comparative Genomic and Metabolomic Analysis of Twelve Strains of Pseudoalteromonas luteoviolacea.</title>
        <authorList>
            <person name="Vynne N.G."/>
            <person name="Mansson M."/>
            <person name="Gram L."/>
        </authorList>
    </citation>
    <scope>NUCLEOTIDE SEQUENCE [LARGE SCALE GENOMIC DNA]</scope>
    <source>
        <strain evidence="1 2">H33</strain>
    </source>
</reference>
<dbReference type="RefSeq" id="WP_063364264.1">
    <property type="nucleotide sequence ID" value="NZ_AUXZ01000140.1"/>
</dbReference>
<name>A0A166ZTP9_9GAMM</name>
<accession>A0A166ZTP9</accession>
<gene>
    <name evidence="1" type="ORF">N476_26145</name>
</gene>
<organism evidence="1 2">
    <name type="scientific">Pseudoalteromonas luteoviolacea H33</name>
    <dbReference type="NCBI Taxonomy" id="1365251"/>
    <lineage>
        <taxon>Bacteria</taxon>
        <taxon>Pseudomonadati</taxon>
        <taxon>Pseudomonadota</taxon>
        <taxon>Gammaproteobacteria</taxon>
        <taxon>Alteromonadales</taxon>
        <taxon>Pseudoalteromonadaceae</taxon>
        <taxon>Pseudoalteromonas</taxon>
    </lineage>
</organism>
<sequence>MYIQGMGQSYAAREHYTAQNKSDLKANTRAAGTLASHDEVIKTEQRIDMRNISPNEYNELVRSGVADLPVPMVLPGGRIYLDGRQADMGDVKTDYIGQIEQSIEFNQDIGDFDQIAFLKDRLAIVKGLHGQTFIPSTFSQSVDIKA</sequence>
<comment type="caution">
    <text evidence="1">The sequence shown here is derived from an EMBL/GenBank/DDBJ whole genome shotgun (WGS) entry which is preliminary data.</text>
</comment>